<organism evidence="1 2">
    <name type="scientific">Babesia gibsoni</name>
    <dbReference type="NCBI Taxonomy" id="33632"/>
    <lineage>
        <taxon>Eukaryota</taxon>
        <taxon>Sar</taxon>
        <taxon>Alveolata</taxon>
        <taxon>Apicomplexa</taxon>
        <taxon>Aconoidasida</taxon>
        <taxon>Piroplasmida</taxon>
        <taxon>Babesiidae</taxon>
        <taxon>Babesia</taxon>
    </lineage>
</organism>
<keyword evidence="2" id="KW-1185">Reference proteome</keyword>
<reference evidence="1" key="1">
    <citation type="submission" date="2023-08" db="EMBL/GenBank/DDBJ databases">
        <title>Draft sequence of the Babesia gibsoni genome.</title>
        <authorList>
            <person name="Yamagishi J.Y."/>
            <person name="Xuan X.X."/>
        </authorList>
    </citation>
    <scope>NUCLEOTIDE SEQUENCE</scope>
    <source>
        <strain evidence="1">Azabu</strain>
    </source>
</reference>
<gene>
    <name evidence="1" type="ORF">BgAZ_404000</name>
</gene>
<evidence type="ECO:0000313" key="2">
    <source>
        <dbReference type="Proteomes" id="UP001230268"/>
    </source>
</evidence>
<proteinExistence type="predicted"/>
<dbReference type="AlphaFoldDB" id="A0AAD8LGT7"/>
<dbReference type="Proteomes" id="UP001230268">
    <property type="component" value="Unassembled WGS sequence"/>
</dbReference>
<dbReference type="EMBL" id="JAVEPI010000004">
    <property type="protein sequence ID" value="KAK1442370.1"/>
    <property type="molecule type" value="Genomic_DNA"/>
</dbReference>
<protein>
    <submittedName>
        <fullName evidence="1">Uncharacterized protein</fullName>
    </submittedName>
</protein>
<accession>A0AAD8LGT7</accession>
<name>A0AAD8LGT7_BABGI</name>
<sequence>MQRYSLIPPLHILGALKRIHISYSNRRLDTADIARRLVIYSTGENLKLKFPQLHVTWEILDYDAPAAIKVELLNGEKRRYLIEGYSKPERERLVFDWQFNTKLEAWPETLAPTVKDRNVSSDADKGDQSGK</sequence>
<comment type="caution">
    <text evidence="1">The sequence shown here is derived from an EMBL/GenBank/DDBJ whole genome shotgun (WGS) entry which is preliminary data.</text>
</comment>
<evidence type="ECO:0000313" key="1">
    <source>
        <dbReference type="EMBL" id="KAK1442370.1"/>
    </source>
</evidence>